<dbReference type="InterPro" id="IPR014729">
    <property type="entry name" value="Rossmann-like_a/b/a_fold"/>
</dbReference>
<keyword evidence="3" id="KW-0028">Amino-acid biosynthesis</keyword>
<dbReference type="Proteomes" id="UP001565220">
    <property type="component" value="Unassembled WGS sequence"/>
</dbReference>
<evidence type="ECO:0000256" key="4">
    <source>
        <dbReference type="ARBA" id="ARBA00048741"/>
    </source>
</evidence>
<evidence type="ECO:0000256" key="2">
    <source>
        <dbReference type="ARBA" id="ARBA00012737"/>
    </source>
</evidence>
<evidence type="ECO:0000313" key="6">
    <source>
        <dbReference type="EMBL" id="MEY8764352.1"/>
    </source>
</evidence>
<dbReference type="SUPFAM" id="SSF56235">
    <property type="entry name" value="N-terminal nucleophile aminohydrolases (Ntn hydrolases)"/>
    <property type="match status" value="1"/>
</dbReference>
<feature type="domain" description="Glutamine amidotransferase type-2" evidence="5">
    <location>
        <begin position="54"/>
        <end position="144"/>
    </location>
</feature>
<protein>
    <recommendedName>
        <fullName evidence="2">asparagine synthase (glutamine-hydrolyzing)</fullName>
        <ecNumber evidence="2">6.3.5.4</ecNumber>
    </recommendedName>
</protein>
<dbReference type="Pfam" id="PF13537">
    <property type="entry name" value="GATase_7"/>
    <property type="match status" value="1"/>
</dbReference>
<dbReference type="EMBL" id="JBGFFE010000020">
    <property type="protein sequence ID" value="MEY8764352.1"/>
    <property type="molecule type" value="Genomic_DNA"/>
</dbReference>
<dbReference type="Gene3D" id="3.40.50.620">
    <property type="entry name" value="HUPs"/>
    <property type="match status" value="1"/>
</dbReference>
<dbReference type="Gene3D" id="3.60.20.10">
    <property type="entry name" value="Glutamine Phosphoribosylpyrophosphate, subunit 1, domain 1"/>
    <property type="match status" value="1"/>
</dbReference>
<organism evidence="6 7">
    <name type="scientific">Clostridium lapidicellarium</name>
    <dbReference type="NCBI Taxonomy" id="3240931"/>
    <lineage>
        <taxon>Bacteria</taxon>
        <taxon>Bacillati</taxon>
        <taxon>Bacillota</taxon>
        <taxon>Clostridia</taxon>
        <taxon>Eubacteriales</taxon>
        <taxon>Clostridiaceae</taxon>
        <taxon>Clostridium</taxon>
    </lineage>
</organism>
<comment type="pathway">
    <text evidence="1">Amino-acid biosynthesis; L-asparagine biosynthesis; L-asparagine from L-aspartate (L-Gln route): step 1/1.</text>
</comment>
<dbReference type="InterPro" id="IPR029055">
    <property type="entry name" value="Ntn_hydrolases_N"/>
</dbReference>
<proteinExistence type="predicted"/>
<keyword evidence="3" id="KW-0061">Asparagine biosynthesis</keyword>
<dbReference type="SUPFAM" id="SSF52402">
    <property type="entry name" value="Adenine nucleotide alpha hydrolases-like"/>
    <property type="match status" value="1"/>
</dbReference>
<dbReference type="PANTHER" id="PTHR43284">
    <property type="entry name" value="ASPARAGINE SYNTHETASE (GLUTAMINE-HYDROLYZING)"/>
    <property type="match status" value="1"/>
</dbReference>
<dbReference type="InterPro" id="IPR017932">
    <property type="entry name" value="GATase_2_dom"/>
</dbReference>
<dbReference type="InterPro" id="IPR051786">
    <property type="entry name" value="ASN_synthetase/amidase"/>
</dbReference>
<evidence type="ECO:0000259" key="5">
    <source>
        <dbReference type="Pfam" id="PF13537"/>
    </source>
</evidence>
<comment type="caution">
    <text evidence="6">The sequence shown here is derived from an EMBL/GenBank/DDBJ whole genome shotgun (WGS) entry which is preliminary data.</text>
</comment>
<dbReference type="EC" id="6.3.5.4" evidence="2"/>
<reference evidence="6 7" key="1">
    <citation type="submission" date="2024-08" db="EMBL/GenBank/DDBJ databases">
        <title>Clostridium lapicellarii sp. nov., and Clostridium renhuaiense sp. nov., two species isolated from the mud in a fermentation cellar used for producing sauce-flavour Chinese liquors.</title>
        <authorList>
            <person name="Yang F."/>
            <person name="Wang H."/>
            <person name="Chen L.Q."/>
            <person name="Zhou N."/>
            <person name="Lu J.J."/>
            <person name="Pu X.X."/>
            <person name="Wan B."/>
            <person name="Wang L."/>
            <person name="Liu S.J."/>
        </authorList>
    </citation>
    <scope>NUCLEOTIDE SEQUENCE [LARGE SCALE GENOMIC DNA]</scope>
    <source>
        <strain evidence="6 7">MT-113</strain>
    </source>
</reference>
<keyword evidence="7" id="KW-1185">Reference proteome</keyword>
<evidence type="ECO:0000313" key="7">
    <source>
        <dbReference type="Proteomes" id="UP001565220"/>
    </source>
</evidence>
<sequence>MVGFFLVINPDEIDFNLPIINKDDKLVFNYTKHKNFYLGRNCNSKFLNDKLFYEDDKYLVVTDGVIFNSKDIICKYGGKNLVESMICMYNDKGNEFCNSFRGSFSGILYDKVKNKWLIFTDHVGDKKIFYSKYKKIIVISSKIINIVNFYKKNKIPYSFDKNGAYCLLTQGFMIQDYTLIKEVKKLLPGSYIKLHNDKFEVKMYHKYSNTQNYKQSENEIIENIDKLFKNAVKRQFDKDDEYGYKHIASLSGGLDSRMTTWVANTLGYNNILNYCFSQSNYYDEKISKHIATDLNNEYIFKTLDDAKFLFYLDDAVKINSGISIY</sequence>
<dbReference type="PANTHER" id="PTHR43284:SF1">
    <property type="entry name" value="ASPARAGINE SYNTHETASE"/>
    <property type="match status" value="1"/>
</dbReference>
<evidence type="ECO:0000256" key="1">
    <source>
        <dbReference type="ARBA" id="ARBA00005187"/>
    </source>
</evidence>
<dbReference type="RefSeq" id="WP_369869210.1">
    <property type="nucleotide sequence ID" value="NZ_JBGFFE010000020.1"/>
</dbReference>
<comment type="catalytic activity">
    <reaction evidence="4">
        <text>L-aspartate + L-glutamine + ATP + H2O = L-asparagine + L-glutamate + AMP + diphosphate + H(+)</text>
        <dbReference type="Rhea" id="RHEA:12228"/>
        <dbReference type="ChEBI" id="CHEBI:15377"/>
        <dbReference type="ChEBI" id="CHEBI:15378"/>
        <dbReference type="ChEBI" id="CHEBI:29985"/>
        <dbReference type="ChEBI" id="CHEBI:29991"/>
        <dbReference type="ChEBI" id="CHEBI:30616"/>
        <dbReference type="ChEBI" id="CHEBI:33019"/>
        <dbReference type="ChEBI" id="CHEBI:58048"/>
        <dbReference type="ChEBI" id="CHEBI:58359"/>
        <dbReference type="ChEBI" id="CHEBI:456215"/>
        <dbReference type="EC" id="6.3.5.4"/>
    </reaction>
</comment>
<name>A0ABV4DZL7_9CLOT</name>
<gene>
    <name evidence="6" type="ORF">AB8S09_12000</name>
</gene>
<accession>A0ABV4DZL7</accession>
<evidence type="ECO:0000256" key="3">
    <source>
        <dbReference type="ARBA" id="ARBA00022888"/>
    </source>
</evidence>